<dbReference type="KEGG" id="nou:Natoc_1173"/>
<dbReference type="EMBL" id="CP003929">
    <property type="protein sequence ID" value="AGB37010.1"/>
    <property type="molecule type" value="Genomic_DNA"/>
</dbReference>
<evidence type="ECO:0000313" key="3">
    <source>
        <dbReference type="Proteomes" id="UP000010878"/>
    </source>
</evidence>
<dbReference type="AlphaFoldDB" id="L0JXH8"/>
<sequence length="92" mass="9762">MWGTLDSIQIRPDTRYAAGFVVGISAAVLAVCGALLYTGVHSGPTVQVYETGLRNVIRTLVGLYVIGLIAVIGLVVRDLPWSLAEHLRGGDV</sequence>
<dbReference type="GeneID" id="14402614"/>
<feature type="transmembrane region" description="Helical" evidence="1">
    <location>
        <begin position="57"/>
        <end position="76"/>
    </location>
</feature>
<keyword evidence="1" id="KW-0812">Transmembrane</keyword>
<name>L0JXH8_9EURY</name>
<evidence type="ECO:0000313" key="2">
    <source>
        <dbReference type="EMBL" id="AGB37010.1"/>
    </source>
</evidence>
<organism evidence="2 3">
    <name type="scientific">Natronococcus occultus SP4</name>
    <dbReference type="NCBI Taxonomy" id="694430"/>
    <lineage>
        <taxon>Archaea</taxon>
        <taxon>Methanobacteriati</taxon>
        <taxon>Methanobacteriota</taxon>
        <taxon>Stenosarchaea group</taxon>
        <taxon>Halobacteria</taxon>
        <taxon>Halobacteriales</taxon>
        <taxon>Natrialbaceae</taxon>
        <taxon>Natronococcus</taxon>
    </lineage>
</organism>
<dbReference type="Proteomes" id="UP000010878">
    <property type="component" value="Chromosome"/>
</dbReference>
<reference evidence="2 3" key="1">
    <citation type="submission" date="2012-11" db="EMBL/GenBank/DDBJ databases">
        <title>FINISHED of Natronococcus occultus SP4, DSM 3396.</title>
        <authorList>
            <consortium name="DOE Joint Genome Institute"/>
            <person name="Eisen J."/>
            <person name="Huntemann M."/>
            <person name="Wei C.-L."/>
            <person name="Han J."/>
            <person name="Detter J.C."/>
            <person name="Han C."/>
            <person name="Tapia R."/>
            <person name="Chen A."/>
            <person name="Kyrpides N."/>
            <person name="Mavromatis K."/>
            <person name="Markowitz V."/>
            <person name="Szeto E."/>
            <person name="Ivanova N."/>
            <person name="Mikhailova N."/>
            <person name="Ovchinnikova G."/>
            <person name="Pagani I."/>
            <person name="Pati A."/>
            <person name="Goodwin L."/>
            <person name="Nordberg H.P."/>
            <person name="Cantor M.N."/>
            <person name="Hua S.X."/>
            <person name="Woyke T."/>
            <person name="Eisen J."/>
            <person name="Klenk H.-P."/>
            <person name="Klenk H.-P."/>
        </authorList>
    </citation>
    <scope>NUCLEOTIDE SEQUENCE [LARGE SCALE GENOMIC DNA]</scope>
    <source>
        <strain evidence="2 3">SP4</strain>
    </source>
</reference>
<proteinExistence type="predicted"/>
<gene>
    <name evidence="2" type="ORF">Natoc_1173</name>
</gene>
<feature type="transmembrane region" description="Helical" evidence="1">
    <location>
        <begin position="16"/>
        <end position="37"/>
    </location>
</feature>
<dbReference type="RefSeq" id="WP_015320461.1">
    <property type="nucleotide sequence ID" value="NC_019974.1"/>
</dbReference>
<keyword evidence="1" id="KW-0472">Membrane</keyword>
<protein>
    <submittedName>
        <fullName evidence="2">Uncharacterized protein</fullName>
    </submittedName>
</protein>
<evidence type="ECO:0000256" key="1">
    <source>
        <dbReference type="SAM" id="Phobius"/>
    </source>
</evidence>
<dbReference type="STRING" id="694430.Natoc_1173"/>
<keyword evidence="3" id="KW-1185">Reference proteome</keyword>
<keyword evidence="1" id="KW-1133">Transmembrane helix</keyword>
<dbReference type="HOGENOM" id="CLU_2406443_0_0_2"/>
<accession>L0JXH8</accession>